<dbReference type="Proteomes" id="UP000248259">
    <property type="component" value="Unassembled WGS sequence"/>
</dbReference>
<comment type="similarity">
    <text evidence="1">Belongs to the phD/YefM antitoxin family.</text>
</comment>
<dbReference type="NCBIfam" id="TIGR01552">
    <property type="entry name" value="phd_fam"/>
    <property type="match status" value="1"/>
</dbReference>
<dbReference type="InterPro" id="IPR036165">
    <property type="entry name" value="YefM-like_sf"/>
</dbReference>
<dbReference type="EMBL" id="QKOE01000009">
    <property type="protein sequence ID" value="PZA15977.1"/>
    <property type="molecule type" value="Genomic_DNA"/>
</dbReference>
<dbReference type="AlphaFoldDB" id="A0A323UU97"/>
<keyword evidence="3" id="KW-1185">Reference proteome</keyword>
<dbReference type="OrthoDB" id="9134981at2"/>
<dbReference type="Pfam" id="PF03683">
    <property type="entry name" value="UPF0175"/>
    <property type="match status" value="1"/>
</dbReference>
<dbReference type="Gene3D" id="3.40.1620.10">
    <property type="entry name" value="YefM-like domain"/>
    <property type="match status" value="1"/>
</dbReference>
<dbReference type="InterPro" id="IPR005368">
    <property type="entry name" value="UPF0175"/>
</dbReference>
<reference evidence="2 3" key="1">
    <citation type="submission" date="2018-06" db="EMBL/GenBank/DDBJ databases">
        <title>Azoarcus communis strain SWub3 genome.</title>
        <authorList>
            <person name="Zorraquino Salvo V."/>
            <person name="Toubiana D."/>
            <person name="Blumwald E."/>
        </authorList>
    </citation>
    <scope>NUCLEOTIDE SEQUENCE [LARGE SCALE GENOMIC DNA]</scope>
    <source>
        <strain evidence="2 3">SWub3</strain>
    </source>
</reference>
<dbReference type="RefSeq" id="WP_110525291.1">
    <property type="nucleotide sequence ID" value="NZ_QKOE01000009.1"/>
</dbReference>
<comment type="caution">
    <text evidence="2">The sequence shown here is derived from an EMBL/GenBank/DDBJ whole genome shotgun (WGS) entry which is preliminary data.</text>
</comment>
<gene>
    <name evidence="2" type="ORF">DNK49_13190</name>
</gene>
<evidence type="ECO:0000313" key="2">
    <source>
        <dbReference type="EMBL" id="PZA15977.1"/>
    </source>
</evidence>
<organism evidence="2 3">
    <name type="scientific">Parazoarcus communis SWub3 = DSM 12120</name>
    <dbReference type="NCBI Taxonomy" id="1121029"/>
    <lineage>
        <taxon>Bacteria</taxon>
        <taxon>Pseudomonadati</taxon>
        <taxon>Pseudomonadota</taxon>
        <taxon>Betaproteobacteria</taxon>
        <taxon>Rhodocyclales</taxon>
        <taxon>Zoogloeaceae</taxon>
        <taxon>Parazoarcus</taxon>
    </lineage>
</organism>
<evidence type="ECO:0000313" key="3">
    <source>
        <dbReference type="Proteomes" id="UP000248259"/>
    </source>
</evidence>
<protein>
    <submittedName>
        <fullName evidence="2">Prevent-host-death family protein</fullName>
    </submittedName>
</protein>
<proteinExistence type="inferred from homology"/>
<evidence type="ECO:0000256" key="1">
    <source>
        <dbReference type="ARBA" id="ARBA00009981"/>
    </source>
</evidence>
<dbReference type="SUPFAM" id="SSF143120">
    <property type="entry name" value="YefM-like"/>
    <property type="match status" value="1"/>
</dbReference>
<accession>A0A323UU97</accession>
<name>A0A323UU97_9RHOO</name>
<sequence length="107" mass="11686">METFTVRDLRERTGELIRGAEAGKLSVVTKHGTPVFVAVPFDDALLKEGVGVALAIHLFDEERISLSRAARMAGRSVSEMVDLLGRYGIPVIRTTADELEQELADFG</sequence>